<gene>
    <name evidence="3" type="ORF">FB391_3005</name>
</gene>
<accession>A0A543ESI1</accession>
<dbReference type="OrthoDB" id="5109978at2"/>
<keyword evidence="2" id="KW-1133">Transmembrane helix</keyword>
<evidence type="ECO:0000256" key="1">
    <source>
        <dbReference type="SAM" id="MobiDB-lite"/>
    </source>
</evidence>
<evidence type="ECO:0000313" key="4">
    <source>
        <dbReference type="Proteomes" id="UP000320235"/>
    </source>
</evidence>
<reference evidence="3 4" key="1">
    <citation type="submission" date="2019-06" db="EMBL/GenBank/DDBJ databases">
        <title>Sequencing the genomes of 1000 actinobacteria strains.</title>
        <authorList>
            <person name="Klenk H.-P."/>
        </authorList>
    </citation>
    <scope>NUCLEOTIDE SEQUENCE [LARGE SCALE GENOMIC DNA]</scope>
    <source>
        <strain evidence="3 4">DSM 105492</strain>
    </source>
</reference>
<keyword evidence="2" id="KW-0812">Transmembrane</keyword>
<keyword evidence="2" id="KW-0472">Membrane</keyword>
<dbReference type="RefSeq" id="WP_141895641.1">
    <property type="nucleotide sequence ID" value="NZ_BAABLH010000006.1"/>
</dbReference>
<dbReference type="Proteomes" id="UP000320235">
    <property type="component" value="Unassembled WGS sequence"/>
</dbReference>
<keyword evidence="4" id="KW-1185">Reference proteome</keyword>
<sequence>MNGFRRIRLFSAAAWAVGTVVVVALAFLTFPSMAINPRTGELLVGEDADGEDYDYPWDTAGAPELEIVDGVVHGTRAGGYLRLPGGSPLLTLTPATGNDQDEWVRVYQQKGTELDTEASNWEWPGYLGALYPDSDVVILPGSEDGLLWFGESLGDWTATVTYPEATPMTDSASGKGNALLLYEGDALSGRFQHTGTGIFLVGAVTVGDWNSLVNEVDEVDARASWEPTDRVVFQVESDTGDGSWTITLDTPAGTAPDPAPTPAP</sequence>
<feature type="transmembrane region" description="Helical" evidence="2">
    <location>
        <begin position="12"/>
        <end position="30"/>
    </location>
</feature>
<proteinExistence type="predicted"/>
<name>A0A543ESI1_9MICO</name>
<comment type="caution">
    <text evidence="3">The sequence shown here is derived from an EMBL/GenBank/DDBJ whole genome shotgun (WGS) entry which is preliminary data.</text>
</comment>
<feature type="region of interest" description="Disordered" evidence="1">
    <location>
        <begin position="242"/>
        <end position="264"/>
    </location>
</feature>
<organism evidence="3 4">
    <name type="scientific">Microbacterium kyungheense</name>
    <dbReference type="NCBI Taxonomy" id="1263636"/>
    <lineage>
        <taxon>Bacteria</taxon>
        <taxon>Bacillati</taxon>
        <taxon>Actinomycetota</taxon>
        <taxon>Actinomycetes</taxon>
        <taxon>Micrococcales</taxon>
        <taxon>Microbacteriaceae</taxon>
        <taxon>Microbacterium</taxon>
    </lineage>
</organism>
<feature type="compositionally biased region" description="Low complexity" evidence="1">
    <location>
        <begin position="247"/>
        <end position="256"/>
    </location>
</feature>
<evidence type="ECO:0000313" key="3">
    <source>
        <dbReference type="EMBL" id="TQM24489.1"/>
    </source>
</evidence>
<protein>
    <submittedName>
        <fullName evidence="3">Uncharacterized protein</fullName>
    </submittedName>
</protein>
<evidence type="ECO:0000256" key="2">
    <source>
        <dbReference type="SAM" id="Phobius"/>
    </source>
</evidence>
<dbReference type="EMBL" id="VFPE01000004">
    <property type="protein sequence ID" value="TQM24489.1"/>
    <property type="molecule type" value="Genomic_DNA"/>
</dbReference>
<dbReference type="AlphaFoldDB" id="A0A543ESI1"/>